<dbReference type="SUPFAM" id="SSF48695">
    <property type="entry name" value="Multiheme cytochromes"/>
    <property type="match status" value="1"/>
</dbReference>
<evidence type="ECO:0000259" key="9">
    <source>
        <dbReference type="Pfam" id="PF14537"/>
    </source>
</evidence>
<dbReference type="Pfam" id="PF14537">
    <property type="entry name" value="Cytochrom_c3_2"/>
    <property type="match status" value="1"/>
</dbReference>
<evidence type="ECO:0000256" key="3">
    <source>
        <dbReference type="ARBA" id="ARBA00022448"/>
    </source>
</evidence>
<evidence type="ECO:0000313" key="11">
    <source>
        <dbReference type="Proteomes" id="UP000364097"/>
    </source>
</evidence>
<evidence type="ECO:0000256" key="7">
    <source>
        <dbReference type="ARBA" id="ARBA00023004"/>
    </source>
</evidence>
<feature type="domain" description="Tetrahaem cytochrome" evidence="9">
    <location>
        <begin position="40"/>
        <end position="122"/>
    </location>
</feature>
<comment type="caution">
    <text evidence="10">The sequence shown here is derived from an EMBL/GenBank/DDBJ whole genome shotgun (WGS) entry which is preliminary data.</text>
</comment>
<feature type="chain" id="PRO_5046442367" evidence="8">
    <location>
        <begin position="19"/>
        <end position="132"/>
    </location>
</feature>
<keyword evidence="6" id="KW-0249">Electron transport</keyword>
<proteinExistence type="predicted"/>
<evidence type="ECO:0000313" key="10">
    <source>
        <dbReference type="EMBL" id="MPB98766.1"/>
    </source>
</evidence>
<dbReference type="InterPro" id="IPR036280">
    <property type="entry name" value="Multihaem_cyt_sf"/>
</dbReference>
<keyword evidence="5" id="KW-0479">Metal-binding</keyword>
<organism evidence="10 11">
    <name type="scientific">Campylobacter subantarcticus</name>
    <dbReference type="NCBI Taxonomy" id="497724"/>
    <lineage>
        <taxon>Bacteria</taxon>
        <taxon>Pseudomonadati</taxon>
        <taxon>Campylobacterota</taxon>
        <taxon>Epsilonproteobacteria</taxon>
        <taxon>Campylobacterales</taxon>
        <taxon>Campylobacteraceae</taxon>
        <taxon>Campylobacter</taxon>
    </lineage>
</organism>
<keyword evidence="7" id="KW-0408">Iron</keyword>
<evidence type="ECO:0000256" key="2">
    <source>
        <dbReference type="ARBA" id="ARBA00004196"/>
    </source>
</evidence>
<reference evidence="10" key="1">
    <citation type="submission" date="2019-08" db="EMBL/GenBank/DDBJ databases">
        <title>Rapid identification of Enteric Bacteria from Whole Genome Sequences (WGS) using Average Nucleotide Identity (ANI).</title>
        <authorList>
            <person name="Lane C."/>
        </authorList>
    </citation>
    <scope>NUCLEOTIDE SEQUENCE [LARGE SCALE GENOMIC DNA]</scope>
    <source>
        <strain evidence="10">2010D-8461</strain>
    </source>
</reference>
<sequence length="132" mass="15260">MIMKLAVLICFLFLNLFAQTPYFLEPSKEPTKENYPIKNHHAKLNMDCKLCHGGKVSENKFEVVTREKCLECHKSYEALEKLTANLGYEDNVHASPHYPKMDCKLCHSSHKPTQNYCIMCHSQDSMKKLIVP</sequence>
<comment type="subcellular location">
    <subcellularLocation>
        <location evidence="2">Cell envelope</location>
    </subcellularLocation>
</comment>
<evidence type="ECO:0000256" key="1">
    <source>
        <dbReference type="ARBA" id="ARBA00001926"/>
    </source>
</evidence>
<dbReference type="EMBL" id="AACKMW020000016">
    <property type="protein sequence ID" value="MPB98766.1"/>
    <property type="molecule type" value="Genomic_DNA"/>
</dbReference>
<accession>A0ABW9N3D5</accession>
<dbReference type="InterPro" id="IPR012286">
    <property type="entry name" value="Tetrahaem_cytochrome"/>
</dbReference>
<keyword evidence="3" id="KW-0813">Transport</keyword>
<keyword evidence="4" id="KW-0349">Heme</keyword>
<evidence type="ECO:0000256" key="8">
    <source>
        <dbReference type="SAM" id="SignalP"/>
    </source>
</evidence>
<protein>
    <submittedName>
        <fullName evidence="10">Flavocytochrome c, heme subunit</fullName>
    </submittedName>
</protein>
<evidence type="ECO:0000256" key="5">
    <source>
        <dbReference type="ARBA" id="ARBA00022723"/>
    </source>
</evidence>
<keyword evidence="8" id="KW-0732">Signal</keyword>
<evidence type="ECO:0000256" key="4">
    <source>
        <dbReference type="ARBA" id="ARBA00022617"/>
    </source>
</evidence>
<name>A0ABW9N3D5_9BACT</name>
<gene>
    <name evidence="10" type="ORF">A0Z09_001620</name>
</gene>
<dbReference type="Gene3D" id="1.10.1130.10">
    <property type="entry name" value="Flavocytochrome C3, Chain A"/>
    <property type="match status" value="1"/>
</dbReference>
<feature type="signal peptide" evidence="8">
    <location>
        <begin position="1"/>
        <end position="18"/>
    </location>
</feature>
<comment type="cofactor">
    <cofactor evidence="1">
        <name>heme c</name>
        <dbReference type="ChEBI" id="CHEBI:61717"/>
    </cofactor>
</comment>
<evidence type="ECO:0000256" key="6">
    <source>
        <dbReference type="ARBA" id="ARBA00022982"/>
    </source>
</evidence>
<dbReference type="Proteomes" id="UP000364097">
    <property type="component" value="Unassembled WGS sequence"/>
</dbReference>
<keyword evidence="11" id="KW-1185">Reference proteome</keyword>